<dbReference type="AlphaFoldDB" id="A0A2T0KG19"/>
<accession>A0A2T0KG19</accession>
<keyword evidence="5" id="KW-1185">Reference proteome</keyword>
<comment type="caution">
    <text evidence="4">The sequence shown here is derived from an EMBL/GenBank/DDBJ whole genome shotgun (WGS) entry which is preliminary data.</text>
</comment>
<dbReference type="PROSITE" id="PS50801">
    <property type="entry name" value="STAS"/>
    <property type="match status" value="1"/>
</dbReference>
<dbReference type="Pfam" id="PF13466">
    <property type="entry name" value="STAS_2"/>
    <property type="match status" value="1"/>
</dbReference>
<dbReference type="NCBIfam" id="TIGR00377">
    <property type="entry name" value="ant_ant_sig"/>
    <property type="match status" value="1"/>
</dbReference>
<dbReference type="InterPro" id="IPR003658">
    <property type="entry name" value="Anti-sigma_ant"/>
</dbReference>
<dbReference type="PANTHER" id="PTHR33495">
    <property type="entry name" value="ANTI-SIGMA FACTOR ANTAGONIST TM_1081-RELATED-RELATED"/>
    <property type="match status" value="1"/>
</dbReference>
<organism evidence="4 5">
    <name type="scientific">Actinoplanes italicus</name>
    <dbReference type="NCBI Taxonomy" id="113567"/>
    <lineage>
        <taxon>Bacteria</taxon>
        <taxon>Bacillati</taxon>
        <taxon>Actinomycetota</taxon>
        <taxon>Actinomycetes</taxon>
        <taxon>Micromonosporales</taxon>
        <taxon>Micromonosporaceae</taxon>
        <taxon>Actinoplanes</taxon>
    </lineage>
</organism>
<feature type="domain" description="STAS" evidence="3">
    <location>
        <begin position="13"/>
        <end position="122"/>
    </location>
</feature>
<proteinExistence type="inferred from homology"/>
<gene>
    <name evidence="4" type="ORF">CLV67_105481</name>
</gene>
<dbReference type="InterPro" id="IPR058548">
    <property type="entry name" value="MlaB-like_STAS"/>
</dbReference>
<dbReference type="InterPro" id="IPR002645">
    <property type="entry name" value="STAS_dom"/>
</dbReference>
<dbReference type="RefSeq" id="WP_106319056.1">
    <property type="nucleotide sequence ID" value="NZ_BOMO01000029.1"/>
</dbReference>
<reference evidence="4 5" key="1">
    <citation type="submission" date="2018-03" db="EMBL/GenBank/DDBJ databases">
        <title>Genomic Encyclopedia of Archaeal and Bacterial Type Strains, Phase II (KMG-II): from individual species to whole genera.</title>
        <authorList>
            <person name="Goeker M."/>
        </authorList>
    </citation>
    <scope>NUCLEOTIDE SEQUENCE [LARGE SCALE GENOMIC DNA]</scope>
    <source>
        <strain evidence="4 5">DSM 43146</strain>
    </source>
</reference>
<dbReference type="EMBL" id="PVMZ01000005">
    <property type="protein sequence ID" value="PRX22304.1"/>
    <property type="molecule type" value="Genomic_DNA"/>
</dbReference>
<dbReference type="Proteomes" id="UP000239415">
    <property type="component" value="Unassembled WGS sequence"/>
</dbReference>
<protein>
    <recommendedName>
        <fullName evidence="2">Anti-sigma factor antagonist</fullName>
    </recommendedName>
</protein>
<evidence type="ECO:0000313" key="5">
    <source>
        <dbReference type="Proteomes" id="UP000239415"/>
    </source>
</evidence>
<dbReference type="GO" id="GO:0043856">
    <property type="term" value="F:anti-sigma factor antagonist activity"/>
    <property type="evidence" value="ECO:0007669"/>
    <property type="project" value="InterPro"/>
</dbReference>
<dbReference type="CDD" id="cd07043">
    <property type="entry name" value="STAS_anti-anti-sigma_factors"/>
    <property type="match status" value="1"/>
</dbReference>
<dbReference type="Gene3D" id="3.30.750.24">
    <property type="entry name" value="STAS domain"/>
    <property type="match status" value="1"/>
</dbReference>
<sequence length="122" mass="12918">MIPDHLFTSASRLRIDVDETGDAIRLTLVGELDSDEAPKLSDAVTQAVRSHPGRPIGLDAGDLEFLDSGGLRALIESRQEAEAAGSRLTVVAVSTVVFQVLEITGLLSIFEVPRPGAGRQPA</sequence>
<evidence type="ECO:0000256" key="2">
    <source>
        <dbReference type="RuleBase" id="RU003749"/>
    </source>
</evidence>
<dbReference type="SUPFAM" id="SSF52091">
    <property type="entry name" value="SpoIIaa-like"/>
    <property type="match status" value="1"/>
</dbReference>
<dbReference type="InterPro" id="IPR036513">
    <property type="entry name" value="STAS_dom_sf"/>
</dbReference>
<name>A0A2T0KG19_9ACTN</name>
<evidence type="ECO:0000313" key="4">
    <source>
        <dbReference type="EMBL" id="PRX22304.1"/>
    </source>
</evidence>
<evidence type="ECO:0000256" key="1">
    <source>
        <dbReference type="ARBA" id="ARBA00009013"/>
    </source>
</evidence>
<comment type="similarity">
    <text evidence="1 2">Belongs to the anti-sigma-factor antagonist family.</text>
</comment>
<evidence type="ECO:0000259" key="3">
    <source>
        <dbReference type="PROSITE" id="PS50801"/>
    </source>
</evidence>
<dbReference type="OrthoDB" id="3297821at2"/>